<evidence type="ECO:0000256" key="2">
    <source>
        <dbReference type="ARBA" id="ARBA00005298"/>
    </source>
</evidence>
<feature type="region of interest" description="Disordered" evidence="9">
    <location>
        <begin position="380"/>
        <end position="399"/>
    </location>
</feature>
<dbReference type="CTD" id="6295"/>
<dbReference type="OrthoDB" id="298939at2759"/>
<comment type="subcellular location">
    <subcellularLocation>
        <location evidence="1">Cell projection</location>
        <location evidence="1">Cilium</location>
        <location evidence="1">Photoreceptor outer segment</location>
    </subcellularLocation>
</comment>
<protein>
    <recommendedName>
        <fullName evidence="3">S-arrestin</fullName>
    </recommendedName>
    <alternativeName>
        <fullName evidence="6">48 kDa protein</fullName>
    </alternativeName>
    <alternativeName>
        <fullName evidence="5">Retinal S-antigen</fullName>
    </alternativeName>
    <alternativeName>
        <fullName evidence="4">Rod photoreceptor arrestin</fullName>
    </alternativeName>
</protein>
<gene>
    <name evidence="11" type="primary">Sag</name>
</gene>
<feature type="domain" description="Arrestin C-terminal-like" evidence="10">
    <location>
        <begin position="195"/>
        <end position="356"/>
    </location>
</feature>
<dbReference type="KEGG" id="ccan:109695962"/>
<dbReference type="InterPro" id="IPR011021">
    <property type="entry name" value="Arrestin-like_N"/>
</dbReference>
<dbReference type="GO" id="GO:0007165">
    <property type="term" value="P:signal transduction"/>
    <property type="evidence" value="ECO:0007669"/>
    <property type="project" value="InterPro"/>
</dbReference>
<evidence type="ECO:0000313" key="11">
    <source>
        <dbReference type="RefSeq" id="XP_020034368.1"/>
    </source>
</evidence>
<dbReference type="InterPro" id="IPR014753">
    <property type="entry name" value="Arrestin_N"/>
</dbReference>
<dbReference type="PROSITE" id="PS00295">
    <property type="entry name" value="ARRESTINS"/>
    <property type="match status" value="1"/>
</dbReference>
<dbReference type="Gene3D" id="2.60.40.840">
    <property type="match status" value="1"/>
</dbReference>
<name>A0A8B7VRY6_CASCN</name>
<organism evidence="11">
    <name type="scientific">Castor canadensis</name>
    <name type="common">American beaver</name>
    <dbReference type="NCBI Taxonomy" id="51338"/>
    <lineage>
        <taxon>Eukaryota</taxon>
        <taxon>Metazoa</taxon>
        <taxon>Chordata</taxon>
        <taxon>Craniata</taxon>
        <taxon>Vertebrata</taxon>
        <taxon>Euteleostomi</taxon>
        <taxon>Mammalia</taxon>
        <taxon>Eutheria</taxon>
        <taxon>Euarchontoglires</taxon>
        <taxon>Glires</taxon>
        <taxon>Rodentia</taxon>
        <taxon>Castorimorpha</taxon>
        <taxon>Castoridae</taxon>
        <taxon>Castor</taxon>
    </lineage>
</organism>
<reference evidence="11" key="1">
    <citation type="submission" date="2025-08" db="UniProtKB">
        <authorList>
            <consortium name="RefSeq"/>
        </authorList>
    </citation>
    <scope>IDENTIFICATION</scope>
    <source>
        <tissue evidence="11">Leukocyte</tissue>
    </source>
</reference>
<evidence type="ECO:0000256" key="8">
    <source>
        <dbReference type="ARBA" id="ARBA00062268"/>
    </source>
</evidence>
<dbReference type="SUPFAM" id="SSF81296">
    <property type="entry name" value="E set domains"/>
    <property type="match status" value="2"/>
</dbReference>
<dbReference type="FunFam" id="2.60.40.840:FF:000002">
    <property type="entry name" value="Arrestin 3"/>
    <property type="match status" value="1"/>
</dbReference>
<proteinExistence type="inferred from homology"/>
<comment type="subunit">
    <text evidence="8">Monomer. Homodimer. Homotetramer. Interacts with RHO (via the phosphorylated C-terminus).</text>
</comment>
<dbReference type="InterPro" id="IPR014756">
    <property type="entry name" value="Ig_E-set"/>
</dbReference>
<evidence type="ECO:0000256" key="3">
    <source>
        <dbReference type="ARBA" id="ARBA00040206"/>
    </source>
</evidence>
<dbReference type="GO" id="GO:0002031">
    <property type="term" value="P:G protein-coupled receptor internalization"/>
    <property type="evidence" value="ECO:0007669"/>
    <property type="project" value="TreeGrafter"/>
</dbReference>
<evidence type="ECO:0000256" key="1">
    <source>
        <dbReference type="ARBA" id="ARBA00004504"/>
    </source>
</evidence>
<dbReference type="PANTHER" id="PTHR11792">
    <property type="entry name" value="ARRESTIN"/>
    <property type="match status" value="1"/>
</dbReference>
<dbReference type="AlphaFoldDB" id="A0A8B7VRY6"/>
<dbReference type="Gene3D" id="2.60.40.640">
    <property type="match status" value="1"/>
</dbReference>
<evidence type="ECO:0000259" key="10">
    <source>
        <dbReference type="SMART" id="SM01017"/>
    </source>
</evidence>
<dbReference type="GO" id="GO:0001664">
    <property type="term" value="F:G protein-coupled receptor binding"/>
    <property type="evidence" value="ECO:0007669"/>
    <property type="project" value="TreeGrafter"/>
</dbReference>
<dbReference type="InterPro" id="IPR014752">
    <property type="entry name" value="Arrestin-like_C"/>
</dbReference>
<dbReference type="PRINTS" id="PR00309">
    <property type="entry name" value="ARRESTIN"/>
</dbReference>
<evidence type="ECO:0000256" key="9">
    <source>
        <dbReference type="SAM" id="MobiDB-lite"/>
    </source>
</evidence>
<dbReference type="RefSeq" id="XP_020034368.1">
    <property type="nucleotide sequence ID" value="XM_020178779.1"/>
</dbReference>
<evidence type="ECO:0000256" key="4">
    <source>
        <dbReference type="ARBA" id="ARBA00041305"/>
    </source>
</evidence>
<evidence type="ECO:0000256" key="6">
    <source>
        <dbReference type="ARBA" id="ARBA00042209"/>
    </source>
</evidence>
<dbReference type="InterPro" id="IPR000698">
    <property type="entry name" value="Arrestin"/>
</dbReference>
<dbReference type="InterPro" id="IPR017864">
    <property type="entry name" value="Arrestin_CS"/>
</dbReference>
<dbReference type="GO" id="GO:0001750">
    <property type="term" value="C:photoreceptor outer segment"/>
    <property type="evidence" value="ECO:0007669"/>
    <property type="project" value="UniProtKB-SubCell"/>
</dbReference>
<sequence>MASKSHVIFKKISRDKSVTIYLGKRDYIDYINQVQPVDGVVVVDPELVKGKKVYVSLTCAFRYGQEDIDVIGLTFRRDLYFSRVQVYPPVGAASPPTPLQGSLLKKLGGNTYPFLLTFPDYLPCSVMLQPAPQDVGKSCGVDFEVKAFATDSIDLEEDKISKKSSVRLLIRKVQHAPPEMGPQPCAEAAWQFFMSDKPLHVSVTLSKEIYFHGEPIPVTVTVTNNTEKTVKKIKVLVEQVANVVLYSSDYYVKPVATEETQEKVPPNSTLTKTLTLLPLLANNRERRGIALDGKIKHEDTNLASSTIIKEGIDRTVLGILVSYHIKVKLTVSGFLGELTSSEVATEVPFCLMHPQPDDPAKESIQDENLVFEEFARQNLKDAEESAEGKKDKEEAVQDE</sequence>
<dbReference type="PANTHER" id="PTHR11792:SF15">
    <property type="entry name" value="S-ARRESTIN"/>
    <property type="match status" value="1"/>
</dbReference>
<dbReference type="Pfam" id="PF00339">
    <property type="entry name" value="Arrestin_N"/>
    <property type="match status" value="1"/>
</dbReference>
<dbReference type="Pfam" id="PF02752">
    <property type="entry name" value="Arrestin_C"/>
    <property type="match status" value="1"/>
</dbReference>
<dbReference type="GO" id="GO:0001917">
    <property type="term" value="C:photoreceptor inner segment"/>
    <property type="evidence" value="ECO:0007669"/>
    <property type="project" value="TreeGrafter"/>
</dbReference>
<evidence type="ECO:0000256" key="7">
    <source>
        <dbReference type="ARBA" id="ARBA00045992"/>
    </source>
</evidence>
<comment type="similarity">
    <text evidence="2">Belongs to the arrestin family.</text>
</comment>
<dbReference type="InterPro" id="IPR011022">
    <property type="entry name" value="Arrestin_C-like"/>
</dbReference>
<comment type="function">
    <text evidence="7">Binds to photoactivated, phosphorylated RHO and terminates RHO signaling via G-proteins by competing with G-proteins for the same binding site on RHO. May play a role in preventing light-dependent degeneration of retinal photoreceptor cells.</text>
</comment>
<dbReference type="SMART" id="SM01017">
    <property type="entry name" value="Arrestin_C"/>
    <property type="match status" value="1"/>
</dbReference>
<dbReference type="FunFam" id="2.60.40.640:FF:000011">
    <property type="entry name" value="S-arrestin isoform X2"/>
    <property type="match status" value="1"/>
</dbReference>
<accession>A0A8B7VRY6</accession>
<evidence type="ECO:0000256" key="5">
    <source>
        <dbReference type="ARBA" id="ARBA00042071"/>
    </source>
</evidence>